<reference evidence="1" key="1">
    <citation type="submission" date="2014-09" db="EMBL/GenBank/DDBJ databases">
        <authorList>
            <person name="Magalhaes I.L.F."/>
            <person name="Oliveira U."/>
            <person name="Santos F.R."/>
            <person name="Vidigal T.H.D.A."/>
            <person name="Brescovit A.D."/>
            <person name="Santos A.J."/>
        </authorList>
    </citation>
    <scope>NUCLEOTIDE SEQUENCE</scope>
    <source>
        <tissue evidence="1">Shoot tissue taken approximately 20 cm above the soil surface</tissue>
    </source>
</reference>
<dbReference type="EMBL" id="GBRH01192794">
    <property type="protein sequence ID" value="JAE05102.1"/>
    <property type="molecule type" value="Transcribed_RNA"/>
</dbReference>
<evidence type="ECO:0000313" key="1">
    <source>
        <dbReference type="EMBL" id="JAE05102.1"/>
    </source>
</evidence>
<dbReference type="AlphaFoldDB" id="A0A0A9EYI4"/>
<accession>A0A0A9EYI4</accession>
<proteinExistence type="predicted"/>
<name>A0A0A9EYI4_ARUDO</name>
<protein>
    <submittedName>
        <fullName evidence="1">Uncharacterized protein</fullName>
    </submittedName>
</protein>
<sequence>MYTLACAPGAIGVPGLSSSTCLIRLELYASALSLVAYGSALWSPYDGHPVSVTSTGTAVALRFLTATRTASSIASNTLV</sequence>
<reference evidence="1" key="2">
    <citation type="journal article" date="2015" name="Data Brief">
        <title>Shoot transcriptome of the giant reed, Arundo donax.</title>
        <authorList>
            <person name="Barrero R.A."/>
            <person name="Guerrero F.D."/>
            <person name="Moolhuijzen P."/>
            <person name="Goolsby J.A."/>
            <person name="Tidwell J."/>
            <person name="Bellgard S.E."/>
            <person name="Bellgard M.I."/>
        </authorList>
    </citation>
    <scope>NUCLEOTIDE SEQUENCE</scope>
    <source>
        <tissue evidence="1">Shoot tissue taken approximately 20 cm above the soil surface</tissue>
    </source>
</reference>
<organism evidence="1">
    <name type="scientific">Arundo donax</name>
    <name type="common">Giant reed</name>
    <name type="synonym">Donax arundinaceus</name>
    <dbReference type="NCBI Taxonomy" id="35708"/>
    <lineage>
        <taxon>Eukaryota</taxon>
        <taxon>Viridiplantae</taxon>
        <taxon>Streptophyta</taxon>
        <taxon>Embryophyta</taxon>
        <taxon>Tracheophyta</taxon>
        <taxon>Spermatophyta</taxon>
        <taxon>Magnoliopsida</taxon>
        <taxon>Liliopsida</taxon>
        <taxon>Poales</taxon>
        <taxon>Poaceae</taxon>
        <taxon>PACMAD clade</taxon>
        <taxon>Arundinoideae</taxon>
        <taxon>Arundineae</taxon>
        <taxon>Arundo</taxon>
    </lineage>
</organism>